<evidence type="ECO:0000313" key="2">
    <source>
        <dbReference type="EMBL" id="QBP13881.1"/>
    </source>
</evidence>
<dbReference type="Pfam" id="PF07963">
    <property type="entry name" value="N_methyl"/>
    <property type="match status" value="1"/>
</dbReference>
<dbReference type="EMBL" id="CP037901">
    <property type="protein sequence ID" value="QBP13881.1"/>
    <property type="molecule type" value="Genomic_DNA"/>
</dbReference>
<dbReference type="OrthoDB" id="5296662at2"/>
<evidence type="ECO:0000256" key="1">
    <source>
        <dbReference type="SAM" id="Phobius"/>
    </source>
</evidence>
<sequence length="347" mass="36988">MTRAHHAAALHLRGRQRGFSLVELMVAITLTLIILTALSALFLNTSTTRNEFANSADQMENGRYVLDTMTRELELAGFFGPTNLSTKALASSPDVCATDPSALGFSGSPVTMPLGVQGFAPGTVAPCLSNLLASSEILVVRRVSTTPVSAAVAGTPYLQASYCASDTSQMVFGASAAQFTLRTKTCDNTVPSELRQATVRIYYLAGCDQCSGSGDGVPTLKMAELNNGAFQIQSVAVGIQDMHLIYGVDLDNNGSPDCYVADPGSNNAAQCTTVTTYDWSTPLTNWKNVTAVRIGVLARTSRTTNGWTDTRTYDLGRAQAAGPFNDSYKRHIYAQTARLINVAGNRE</sequence>
<dbReference type="PROSITE" id="PS00409">
    <property type="entry name" value="PROKAR_NTER_METHYL"/>
    <property type="match status" value="1"/>
</dbReference>
<dbReference type="RefSeq" id="WP_017511383.1">
    <property type="nucleotide sequence ID" value="NZ_CP037901.1"/>
</dbReference>
<dbReference type="Proteomes" id="UP000253772">
    <property type="component" value="Chromosome c2"/>
</dbReference>
<dbReference type="InterPro" id="IPR032092">
    <property type="entry name" value="PilW"/>
</dbReference>
<keyword evidence="1" id="KW-0812">Transmembrane</keyword>
<dbReference type="AlphaFoldDB" id="A0A482IZK4"/>
<proteinExistence type="predicted"/>
<reference evidence="2 3" key="1">
    <citation type="submission" date="2019-03" db="EMBL/GenBank/DDBJ databases">
        <title>Comparative insights into the high quality Complete genome sequence of highly metal resistant Cupriavidus metallidurans strain BS1 isolated from a gold-copper mine.</title>
        <authorList>
            <person name="Mazhar H.S."/>
            <person name="Rensing C."/>
        </authorList>
    </citation>
    <scope>NUCLEOTIDE SEQUENCE [LARGE SCALE GENOMIC DNA]</scope>
    <source>
        <strain evidence="2 3">BS1</strain>
    </source>
</reference>
<gene>
    <name evidence="2" type="ORF">DDF84_030540</name>
</gene>
<dbReference type="GO" id="GO:0043683">
    <property type="term" value="P:type IV pilus assembly"/>
    <property type="evidence" value="ECO:0007669"/>
    <property type="project" value="InterPro"/>
</dbReference>
<protein>
    <submittedName>
        <fullName evidence="2">Prepilin-type N-terminal cleavage/methylation domain-containing protein</fullName>
    </submittedName>
</protein>
<dbReference type="Pfam" id="PF16074">
    <property type="entry name" value="PilW"/>
    <property type="match status" value="1"/>
</dbReference>
<dbReference type="InterPro" id="IPR012902">
    <property type="entry name" value="N_methyl_site"/>
</dbReference>
<organism evidence="2 3">
    <name type="scientific">Cupriavidus metallidurans</name>
    <dbReference type="NCBI Taxonomy" id="119219"/>
    <lineage>
        <taxon>Bacteria</taxon>
        <taxon>Pseudomonadati</taxon>
        <taxon>Pseudomonadota</taxon>
        <taxon>Betaproteobacteria</taxon>
        <taxon>Burkholderiales</taxon>
        <taxon>Burkholderiaceae</taxon>
        <taxon>Cupriavidus</taxon>
    </lineage>
</organism>
<name>A0A482IZK4_9BURK</name>
<feature type="transmembrane region" description="Helical" evidence="1">
    <location>
        <begin position="21"/>
        <end position="43"/>
    </location>
</feature>
<evidence type="ECO:0000313" key="3">
    <source>
        <dbReference type="Proteomes" id="UP000253772"/>
    </source>
</evidence>
<keyword evidence="1" id="KW-0472">Membrane</keyword>
<keyword evidence="1" id="KW-1133">Transmembrane helix</keyword>
<dbReference type="NCBIfam" id="TIGR02532">
    <property type="entry name" value="IV_pilin_GFxxxE"/>
    <property type="match status" value="1"/>
</dbReference>
<accession>A0A482IZK4</accession>